<dbReference type="InterPro" id="IPR002347">
    <property type="entry name" value="SDR_fam"/>
</dbReference>
<keyword evidence="2" id="KW-0560">Oxidoreductase</keyword>
<dbReference type="CDD" id="cd05374">
    <property type="entry name" value="17beta-HSD-like_SDR_c"/>
    <property type="match status" value="1"/>
</dbReference>
<evidence type="ECO:0000256" key="1">
    <source>
        <dbReference type="ARBA" id="ARBA00006484"/>
    </source>
</evidence>
<comment type="similarity">
    <text evidence="1 3">Belongs to the short-chain dehydrogenases/reductases (SDR) family.</text>
</comment>
<dbReference type="InterPro" id="IPR036291">
    <property type="entry name" value="NAD(P)-bd_dom_sf"/>
</dbReference>
<dbReference type="PANTHER" id="PTHR44169:SF6">
    <property type="entry name" value="NADPH-DEPENDENT 1-ACYLDIHYDROXYACETONE PHOSPHATE REDUCTASE"/>
    <property type="match status" value="1"/>
</dbReference>
<proteinExistence type="inferred from homology"/>
<organism evidence="4 5">
    <name type="scientific">Xylocopilactobacillus apicola</name>
    <dbReference type="NCBI Taxonomy" id="2932184"/>
    <lineage>
        <taxon>Bacteria</taxon>
        <taxon>Bacillati</taxon>
        <taxon>Bacillota</taxon>
        <taxon>Bacilli</taxon>
        <taxon>Lactobacillales</taxon>
        <taxon>Lactobacillaceae</taxon>
        <taxon>Xylocopilactobacillus</taxon>
    </lineage>
</organism>
<dbReference type="AlphaFoldDB" id="A0AAU9DLM0"/>
<dbReference type="KEGG" id="xap:XA3_02330"/>
<dbReference type="PRINTS" id="PR00081">
    <property type="entry name" value="GDHRDH"/>
</dbReference>
<gene>
    <name evidence="4" type="primary">yahI</name>
    <name evidence="4" type="ORF">XA3_02330</name>
</gene>
<evidence type="ECO:0000256" key="2">
    <source>
        <dbReference type="ARBA" id="ARBA00023002"/>
    </source>
</evidence>
<dbReference type="EMBL" id="AP026802">
    <property type="protein sequence ID" value="BDR57792.1"/>
    <property type="molecule type" value="Genomic_DNA"/>
</dbReference>
<name>A0AAU9DLM0_9LACO</name>
<evidence type="ECO:0000256" key="3">
    <source>
        <dbReference type="RuleBase" id="RU000363"/>
    </source>
</evidence>
<evidence type="ECO:0000313" key="4">
    <source>
        <dbReference type="EMBL" id="BDR57792.1"/>
    </source>
</evidence>
<dbReference type="Proteomes" id="UP001321861">
    <property type="component" value="Chromosome"/>
</dbReference>
<dbReference type="SUPFAM" id="SSF51735">
    <property type="entry name" value="NAD(P)-binding Rossmann-fold domains"/>
    <property type="match status" value="1"/>
</dbReference>
<dbReference type="GO" id="GO:0016491">
    <property type="term" value="F:oxidoreductase activity"/>
    <property type="evidence" value="ECO:0007669"/>
    <property type="project" value="UniProtKB-KW"/>
</dbReference>
<dbReference type="PANTHER" id="PTHR44169">
    <property type="entry name" value="NADPH-DEPENDENT 1-ACYLDIHYDROXYACETONE PHOSPHATE REDUCTASE"/>
    <property type="match status" value="1"/>
</dbReference>
<keyword evidence="5" id="KW-1185">Reference proteome</keyword>
<dbReference type="Pfam" id="PF00106">
    <property type="entry name" value="adh_short"/>
    <property type="match status" value="1"/>
</dbReference>
<dbReference type="PRINTS" id="PR00080">
    <property type="entry name" value="SDRFAMILY"/>
</dbReference>
<evidence type="ECO:0000313" key="5">
    <source>
        <dbReference type="Proteomes" id="UP001321861"/>
    </source>
</evidence>
<sequence length="276" mass="31232">MDTSDKQKVVLITGASSGIGFATAKLFAQRGWIVYAGARRVERMEELEDYGVNVLALDVTNKESSRIFVNTAKTEQQRIDVLINNAGYGEFGALEEVSSEKARAQFDVNLFGLSQLTHFALPIMRRQHAGRIINTSSIASDVYTPFGGWYYSSKAALNQWSDVLDSESRRFGIRSVIVQPGPTQSQWSEIAFKNGFDNLSENSPYGDTAKKFMKVFSLLSKESNATAEDLAKVFYRASTDKHPKYRYYNQFRDHALVSITRHFPRTYRNVIDKIFD</sequence>
<protein>
    <submittedName>
        <fullName evidence="4">Short-chain dehydrogenase/reductase</fullName>
    </submittedName>
</protein>
<reference evidence="4 5" key="1">
    <citation type="journal article" date="2023" name="Microbiol. Spectr.">
        <title>Symbiosis of Carpenter Bees with Uncharacterized Lactic Acid Bacteria Showing NAD Auxotrophy.</title>
        <authorList>
            <person name="Kawasaki S."/>
            <person name="Ozawa K."/>
            <person name="Mori T."/>
            <person name="Yamamoto A."/>
            <person name="Ito M."/>
            <person name="Ohkuma M."/>
            <person name="Sakamoto M."/>
            <person name="Matsutani M."/>
        </authorList>
    </citation>
    <scope>NUCLEOTIDE SEQUENCE [LARGE SCALE GENOMIC DNA]</scope>
    <source>
        <strain evidence="4 5">XA3</strain>
    </source>
</reference>
<dbReference type="Gene3D" id="3.40.50.720">
    <property type="entry name" value="NAD(P)-binding Rossmann-like Domain"/>
    <property type="match status" value="1"/>
</dbReference>
<accession>A0AAU9DLM0</accession>